<organism evidence="1">
    <name type="scientific">freshwater metagenome</name>
    <dbReference type="NCBI Taxonomy" id="449393"/>
    <lineage>
        <taxon>unclassified sequences</taxon>
        <taxon>metagenomes</taxon>
        <taxon>ecological metagenomes</taxon>
    </lineage>
</organism>
<reference evidence="1" key="1">
    <citation type="submission" date="2020-05" db="EMBL/GenBank/DDBJ databases">
        <authorList>
            <person name="Chiriac C."/>
            <person name="Salcher M."/>
            <person name="Ghai R."/>
            <person name="Kavagutti S V."/>
        </authorList>
    </citation>
    <scope>NUCLEOTIDE SEQUENCE</scope>
</reference>
<dbReference type="AlphaFoldDB" id="A0A6J7H5K4"/>
<evidence type="ECO:0000313" key="1">
    <source>
        <dbReference type="EMBL" id="CAB4914338.1"/>
    </source>
</evidence>
<protein>
    <submittedName>
        <fullName evidence="1">Unannotated protein</fullName>
    </submittedName>
</protein>
<sequence>MKRIKVTVRDYKRGQPWVVEAEHEEVVEVPDGVPFWEAADRRWPRERHSVEPLVGEPVV</sequence>
<proteinExistence type="predicted"/>
<dbReference type="EMBL" id="CAFBMK010000073">
    <property type="protein sequence ID" value="CAB4914338.1"/>
    <property type="molecule type" value="Genomic_DNA"/>
</dbReference>
<name>A0A6J7H5K4_9ZZZZ</name>
<accession>A0A6J7H5K4</accession>
<gene>
    <name evidence="1" type="ORF">UFOPK3564_01466</name>
</gene>